<evidence type="ECO:0000313" key="2">
    <source>
        <dbReference type="Proteomes" id="UP001054252"/>
    </source>
</evidence>
<sequence length="91" mass="10611">MISECKFDKFRVLCICGTRLTSARRLSRLEFGFWGVTITQPDLLVCQVYVQSTFFVLQQLQIIFSISQQPNSPKILLSRINHQSRLPWVFS</sequence>
<dbReference type="EMBL" id="BPVZ01000600">
    <property type="protein sequence ID" value="GKV52070.1"/>
    <property type="molecule type" value="Genomic_DNA"/>
</dbReference>
<comment type="caution">
    <text evidence="1">The sequence shown here is derived from an EMBL/GenBank/DDBJ whole genome shotgun (WGS) entry which is preliminary data.</text>
</comment>
<reference evidence="1 2" key="1">
    <citation type="journal article" date="2021" name="Commun. Biol.">
        <title>The genome of Shorea leprosula (Dipterocarpaceae) highlights the ecological relevance of drought in aseasonal tropical rainforests.</title>
        <authorList>
            <person name="Ng K.K.S."/>
            <person name="Kobayashi M.J."/>
            <person name="Fawcett J.A."/>
            <person name="Hatakeyama M."/>
            <person name="Paape T."/>
            <person name="Ng C.H."/>
            <person name="Ang C.C."/>
            <person name="Tnah L.H."/>
            <person name="Lee C.T."/>
            <person name="Nishiyama T."/>
            <person name="Sese J."/>
            <person name="O'Brien M.J."/>
            <person name="Copetti D."/>
            <person name="Mohd Noor M.I."/>
            <person name="Ong R.C."/>
            <person name="Putra M."/>
            <person name="Sireger I.Z."/>
            <person name="Indrioko S."/>
            <person name="Kosugi Y."/>
            <person name="Izuno A."/>
            <person name="Isagi Y."/>
            <person name="Lee S.L."/>
            <person name="Shimizu K.K."/>
        </authorList>
    </citation>
    <scope>NUCLEOTIDE SEQUENCE [LARGE SCALE GENOMIC DNA]</scope>
    <source>
        <strain evidence="1">214</strain>
    </source>
</reference>
<protein>
    <submittedName>
        <fullName evidence="1">Uncharacterized protein</fullName>
    </submittedName>
</protein>
<evidence type="ECO:0000313" key="1">
    <source>
        <dbReference type="EMBL" id="GKV52070.1"/>
    </source>
</evidence>
<gene>
    <name evidence="1" type="ORF">SLEP1_g58674</name>
</gene>
<dbReference type="Proteomes" id="UP001054252">
    <property type="component" value="Unassembled WGS sequence"/>
</dbReference>
<accession>A0AAV5MQG9</accession>
<keyword evidence="2" id="KW-1185">Reference proteome</keyword>
<name>A0AAV5MQG9_9ROSI</name>
<dbReference type="AlphaFoldDB" id="A0AAV5MQG9"/>
<proteinExistence type="predicted"/>
<organism evidence="1 2">
    <name type="scientific">Rubroshorea leprosula</name>
    <dbReference type="NCBI Taxonomy" id="152421"/>
    <lineage>
        <taxon>Eukaryota</taxon>
        <taxon>Viridiplantae</taxon>
        <taxon>Streptophyta</taxon>
        <taxon>Embryophyta</taxon>
        <taxon>Tracheophyta</taxon>
        <taxon>Spermatophyta</taxon>
        <taxon>Magnoliopsida</taxon>
        <taxon>eudicotyledons</taxon>
        <taxon>Gunneridae</taxon>
        <taxon>Pentapetalae</taxon>
        <taxon>rosids</taxon>
        <taxon>malvids</taxon>
        <taxon>Malvales</taxon>
        <taxon>Dipterocarpaceae</taxon>
        <taxon>Rubroshorea</taxon>
    </lineage>
</organism>